<name>S3CVL0_OPHP1</name>
<evidence type="ECO:0000256" key="4">
    <source>
        <dbReference type="RuleBase" id="RU000363"/>
    </source>
</evidence>
<dbReference type="Gene3D" id="3.40.50.720">
    <property type="entry name" value="NAD(P)-binding Rossmann-like Domain"/>
    <property type="match status" value="1"/>
</dbReference>
<dbReference type="InterPro" id="IPR020904">
    <property type="entry name" value="Sc_DH/Rdtase_CS"/>
</dbReference>
<dbReference type="PANTHER" id="PTHR44229:SF4">
    <property type="entry name" value="15-HYDROXYPROSTAGLANDIN DEHYDROGENASE [NAD(+)]"/>
    <property type="match status" value="1"/>
</dbReference>
<dbReference type="InterPro" id="IPR036291">
    <property type="entry name" value="NAD(P)-bd_dom_sf"/>
</dbReference>
<accession>S3CVL0</accession>
<organism evidence="5 6">
    <name type="scientific">Ophiostoma piceae (strain UAMH 11346)</name>
    <name type="common">Sap stain fungus</name>
    <dbReference type="NCBI Taxonomy" id="1262450"/>
    <lineage>
        <taxon>Eukaryota</taxon>
        <taxon>Fungi</taxon>
        <taxon>Dikarya</taxon>
        <taxon>Ascomycota</taxon>
        <taxon>Pezizomycotina</taxon>
        <taxon>Sordariomycetes</taxon>
        <taxon>Sordariomycetidae</taxon>
        <taxon>Ophiostomatales</taxon>
        <taxon>Ophiostomataceae</taxon>
        <taxon>Ophiostoma</taxon>
    </lineage>
</organism>
<dbReference type="GO" id="GO:0016616">
    <property type="term" value="F:oxidoreductase activity, acting on the CH-OH group of donors, NAD or NADP as acceptor"/>
    <property type="evidence" value="ECO:0007669"/>
    <property type="project" value="TreeGrafter"/>
</dbReference>
<dbReference type="GO" id="GO:0005737">
    <property type="term" value="C:cytoplasm"/>
    <property type="evidence" value="ECO:0007669"/>
    <property type="project" value="TreeGrafter"/>
</dbReference>
<proteinExistence type="inferred from homology"/>
<dbReference type="SUPFAM" id="SSF51735">
    <property type="entry name" value="NAD(P)-binding Rossmann-fold domains"/>
    <property type="match status" value="1"/>
</dbReference>
<dbReference type="EMBL" id="KE148159">
    <property type="protein sequence ID" value="EPE04805.1"/>
    <property type="molecule type" value="Genomic_DNA"/>
</dbReference>
<reference evidence="5 6" key="1">
    <citation type="journal article" date="2013" name="BMC Genomics">
        <title>The genome and transcriptome of the pine saprophyte Ophiostoma piceae, and a comparison with the bark beetle-associated pine pathogen Grosmannia clavigera.</title>
        <authorList>
            <person name="Haridas S."/>
            <person name="Wang Y."/>
            <person name="Lim L."/>
            <person name="Massoumi Alamouti S."/>
            <person name="Jackman S."/>
            <person name="Docking R."/>
            <person name="Robertson G."/>
            <person name="Birol I."/>
            <person name="Bohlmann J."/>
            <person name="Breuil C."/>
        </authorList>
    </citation>
    <scope>NUCLEOTIDE SEQUENCE [LARGE SCALE GENOMIC DNA]</scope>
    <source>
        <strain evidence="5 6">UAMH 11346</strain>
    </source>
</reference>
<evidence type="ECO:0000256" key="2">
    <source>
        <dbReference type="ARBA" id="ARBA00022857"/>
    </source>
</evidence>
<dbReference type="PROSITE" id="PS00061">
    <property type="entry name" value="ADH_SHORT"/>
    <property type="match status" value="1"/>
</dbReference>
<dbReference type="PRINTS" id="PR00080">
    <property type="entry name" value="SDRFAMILY"/>
</dbReference>
<comment type="similarity">
    <text evidence="1 4">Belongs to the short-chain dehydrogenases/reductases (SDR) family.</text>
</comment>
<dbReference type="Proteomes" id="UP000016923">
    <property type="component" value="Unassembled WGS sequence"/>
</dbReference>
<protein>
    <submittedName>
        <fullName evidence="5">Short chain dehydrogenase</fullName>
    </submittedName>
</protein>
<dbReference type="AlphaFoldDB" id="S3CVL0"/>
<evidence type="ECO:0000313" key="5">
    <source>
        <dbReference type="EMBL" id="EPE04805.1"/>
    </source>
</evidence>
<dbReference type="STRING" id="1262450.S3CVL0"/>
<keyword evidence="2" id="KW-0521">NADP</keyword>
<dbReference type="VEuPathDB" id="FungiDB:F503_06354"/>
<evidence type="ECO:0000256" key="3">
    <source>
        <dbReference type="ARBA" id="ARBA00023002"/>
    </source>
</evidence>
<dbReference type="HOGENOM" id="CLU_010194_13_0_1"/>
<dbReference type="PANTHER" id="PTHR44229">
    <property type="entry name" value="15-HYDROXYPROSTAGLANDIN DEHYDROGENASE [NAD(+)]"/>
    <property type="match status" value="1"/>
</dbReference>
<dbReference type="InterPro" id="IPR002347">
    <property type="entry name" value="SDR_fam"/>
</dbReference>
<dbReference type="eggNOG" id="KOG4169">
    <property type="taxonomic scope" value="Eukaryota"/>
</dbReference>
<sequence>MSNSARVAVVTGGASGIGRAMARYFVEQQYGHVAVLDVDARNGPKIAEELQSAAQSLGGSQSGRNPTTKVQFFTCDVSSWMSQADAFAAVYKSCNGRIDVVMANAGISENGESSLVAEALGALESASEEPPSEPSMRTLNVNLVGTIYTLKLATHYMKRNALSQPADAAPDRPQTRGNIICTASNAGLYPFPIAPIYAASKFGVIGLVQSLSQPLGRAAIQIHGLAPAVLETNIAPSKDLFAKMAMTPMATLVRGVDEIVRGVAGQGDPALRQSGGVAEIHGEHVTFRAAHDYVDADTKSNLDNFWNLGYA</sequence>
<dbReference type="Pfam" id="PF00106">
    <property type="entry name" value="adh_short"/>
    <property type="match status" value="1"/>
</dbReference>
<keyword evidence="6" id="KW-1185">Reference proteome</keyword>
<evidence type="ECO:0000256" key="1">
    <source>
        <dbReference type="ARBA" id="ARBA00006484"/>
    </source>
</evidence>
<keyword evidence="3" id="KW-0560">Oxidoreductase</keyword>
<gene>
    <name evidence="5" type="ORF">F503_06354</name>
</gene>
<evidence type="ECO:0000313" key="6">
    <source>
        <dbReference type="Proteomes" id="UP000016923"/>
    </source>
</evidence>
<dbReference type="OMA" id="AGAEHNN"/>
<dbReference type="OrthoDB" id="37659at2759"/>
<dbReference type="PRINTS" id="PR00081">
    <property type="entry name" value="GDHRDH"/>
</dbReference>